<keyword evidence="1 3" id="KW-0732">Signal</keyword>
<dbReference type="PANTHER" id="PTHR16320">
    <property type="entry name" value="SPHINGOMYELINASE FAMILY MEMBER"/>
    <property type="match status" value="1"/>
</dbReference>
<evidence type="ECO:0000313" key="6">
    <source>
        <dbReference type="Proteomes" id="UP000033633"/>
    </source>
</evidence>
<evidence type="ECO:0000313" key="5">
    <source>
        <dbReference type="EMBL" id="KKC99358.1"/>
    </source>
</evidence>
<dbReference type="CDD" id="cd09078">
    <property type="entry name" value="nSMase"/>
    <property type="match status" value="1"/>
</dbReference>
<gene>
    <name evidence="5" type="ORF">KY46_13345</name>
</gene>
<keyword evidence="2" id="KW-0378">Hydrolase</keyword>
<keyword evidence="6" id="KW-1185">Reference proteome</keyword>
<name>A0A0F5VB60_9GAMM</name>
<dbReference type="InterPro" id="IPR038772">
    <property type="entry name" value="Sph/SMPD2-like"/>
</dbReference>
<dbReference type="PANTHER" id="PTHR16320:SF23">
    <property type="entry name" value="SPHINGOMYELINASE C 1"/>
    <property type="match status" value="1"/>
</dbReference>
<dbReference type="InterPro" id="IPR005135">
    <property type="entry name" value="Endo/exonuclease/phosphatase"/>
</dbReference>
<feature type="chain" id="PRO_5002496233" evidence="3">
    <location>
        <begin position="19"/>
        <end position="332"/>
    </location>
</feature>
<dbReference type="GO" id="GO:0005576">
    <property type="term" value="C:extracellular region"/>
    <property type="evidence" value="ECO:0007669"/>
    <property type="project" value="InterPro"/>
</dbReference>
<dbReference type="Proteomes" id="UP000033633">
    <property type="component" value="Unassembled WGS sequence"/>
</dbReference>
<feature type="signal peptide" evidence="3">
    <location>
        <begin position="1"/>
        <end position="18"/>
    </location>
</feature>
<feature type="domain" description="Endonuclease/exonuclease/phosphatase" evidence="4">
    <location>
        <begin position="40"/>
        <end position="271"/>
    </location>
</feature>
<evidence type="ECO:0000259" key="4">
    <source>
        <dbReference type="Pfam" id="PF03372"/>
    </source>
</evidence>
<dbReference type="PATRIC" id="fig|265726.11.peg.897"/>
<dbReference type="InterPro" id="IPR017766">
    <property type="entry name" value="Sphingomyelinase/PLipase_C"/>
</dbReference>
<organism evidence="5 6">
    <name type="scientific">Photobacterium halotolerans</name>
    <dbReference type="NCBI Taxonomy" id="265726"/>
    <lineage>
        <taxon>Bacteria</taxon>
        <taxon>Pseudomonadati</taxon>
        <taxon>Pseudomonadota</taxon>
        <taxon>Gammaproteobacteria</taxon>
        <taxon>Vibrionales</taxon>
        <taxon>Vibrionaceae</taxon>
        <taxon>Photobacterium</taxon>
    </lineage>
</organism>
<sequence length="332" mass="37488">MKKTIGTTLLLLSSFTQAETLNVMAYNTLLLSFGDWDQANRAQRIPAAISALENVPDVLIINEAFNPDSEVMLSELASLYPYQTPVVGLDCSGRGWDAFTGDCSNSVVVVRGGVSILSRYPIVSQKAHVYYASDSSTWDYYANKGFAYVEIDKNGQHFHLLGTHLQSSTDNPDKEHPVRMAQLTEMQNFITAQAIPASEPVIIAGDLNVEWSRQDQIADMLATTQSQLFFPDPSIGSFSAKYNWITKSGAYRDGYSLNYNDTLDYVLWHQDYLQPSVPAAMKVVKLQADEQWYWHYLKGKWPLPEGEYWHNGYYSDLSDHYPVQAEFVFPDQ</sequence>
<dbReference type="EMBL" id="JWYV01000011">
    <property type="protein sequence ID" value="KKC99358.1"/>
    <property type="molecule type" value="Genomic_DNA"/>
</dbReference>
<dbReference type="AlphaFoldDB" id="A0A0F5VB60"/>
<proteinExistence type="predicted"/>
<dbReference type="Gene3D" id="3.60.10.10">
    <property type="entry name" value="Endonuclease/exonuclease/phosphatase"/>
    <property type="match status" value="1"/>
</dbReference>
<dbReference type="GO" id="GO:0004767">
    <property type="term" value="F:sphingomyelin phosphodiesterase activity"/>
    <property type="evidence" value="ECO:0007669"/>
    <property type="project" value="InterPro"/>
</dbReference>
<comment type="caution">
    <text evidence="5">The sequence shown here is derived from an EMBL/GenBank/DDBJ whole genome shotgun (WGS) entry which is preliminary data.</text>
</comment>
<dbReference type="OrthoDB" id="338539at2"/>
<protein>
    <submittedName>
        <fullName evidence="5">Phospholipase</fullName>
    </submittedName>
</protein>
<evidence type="ECO:0000256" key="1">
    <source>
        <dbReference type="ARBA" id="ARBA00022729"/>
    </source>
</evidence>
<accession>A0A0F5VB60</accession>
<dbReference type="RefSeq" id="WP_046221136.1">
    <property type="nucleotide sequence ID" value="NZ_JWYV01000011.1"/>
</dbReference>
<evidence type="ECO:0000256" key="2">
    <source>
        <dbReference type="ARBA" id="ARBA00022801"/>
    </source>
</evidence>
<dbReference type="STRING" id="265726.KY46_13345"/>
<evidence type="ECO:0000256" key="3">
    <source>
        <dbReference type="SAM" id="SignalP"/>
    </source>
</evidence>
<dbReference type="InterPro" id="IPR036691">
    <property type="entry name" value="Endo/exonu/phosph_ase_sf"/>
</dbReference>
<dbReference type="SUPFAM" id="SSF56219">
    <property type="entry name" value="DNase I-like"/>
    <property type="match status" value="1"/>
</dbReference>
<dbReference type="Pfam" id="PF03372">
    <property type="entry name" value="Exo_endo_phos"/>
    <property type="match status" value="1"/>
</dbReference>
<reference evidence="5 6" key="1">
    <citation type="submission" date="2014-12" db="EMBL/GenBank/DDBJ databases">
        <title>Mercury Reductase activity and rhizosphere competence traits in the genome of root associated Photobacterium halotolerans MELD1.</title>
        <authorList>
            <person name="Mathew D.C."/>
            <person name="Huang C.-C."/>
        </authorList>
    </citation>
    <scope>NUCLEOTIDE SEQUENCE [LARGE SCALE GENOMIC DNA]</scope>
    <source>
        <strain evidence="5 6">MELD1</strain>
    </source>
</reference>